<dbReference type="AlphaFoldDB" id="A0AAV5RN10"/>
<dbReference type="GO" id="GO:0016491">
    <property type="term" value="F:oxidoreductase activity"/>
    <property type="evidence" value="ECO:0007669"/>
    <property type="project" value="UniProtKB-KW"/>
</dbReference>
<evidence type="ECO:0000313" key="4">
    <source>
        <dbReference type="Proteomes" id="UP001362899"/>
    </source>
</evidence>
<evidence type="ECO:0000256" key="1">
    <source>
        <dbReference type="ARBA" id="ARBA00023002"/>
    </source>
</evidence>
<dbReference type="Pfam" id="PF00248">
    <property type="entry name" value="Aldo_ket_red"/>
    <property type="match status" value="1"/>
</dbReference>
<dbReference type="InterPro" id="IPR023210">
    <property type="entry name" value="NADP_OxRdtase_dom"/>
</dbReference>
<proteinExistence type="predicted"/>
<dbReference type="Proteomes" id="UP001362899">
    <property type="component" value="Unassembled WGS sequence"/>
</dbReference>
<dbReference type="InterPro" id="IPR036812">
    <property type="entry name" value="NAD(P)_OxRdtase_dom_sf"/>
</dbReference>
<gene>
    <name evidence="3" type="ORF">DASB73_037630</name>
</gene>
<dbReference type="SUPFAM" id="SSF51430">
    <property type="entry name" value="NAD(P)-linked oxidoreductase"/>
    <property type="match status" value="1"/>
</dbReference>
<dbReference type="PANTHER" id="PTHR43625">
    <property type="entry name" value="AFLATOXIN B1 ALDEHYDE REDUCTASE"/>
    <property type="match status" value="1"/>
</dbReference>
<accession>A0AAV5RN10</accession>
<feature type="domain" description="NADP-dependent oxidoreductase" evidence="2">
    <location>
        <begin position="9"/>
        <end position="323"/>
    </location>
</feature>
<organism evidence="3 4">
    <name type="scientific">Starmerella bacillaris</name>
    <name type="common">Yeast</name>
    <name type="synonym">Candida zemplinina</name>
    <dbReference type="NCBI Taxonomy" id="1247836"/>
    <lineage>
        <taxon>Eukaryota</taxon>
        <taxon>Fungi</taxon>
        <taxon>Dikarya</taxon>
        <taxon>Ascomycota</taxon>
        <taxon>Saccharomycotina</taxon>
        <taxon>Dipodascomycetes</taxon>
        <taxon>Dipodascales</taxon>
        <taxon>Trichomonascaceae</taxon>
        <taxon>Starmerella</taxon>
    </lineage>
</organism>
<dbReference type="EMBL" id="BTGC01000008">
    <property type="protein sequence ID" value="GMM52800.1"/>
    <property type="molecule type" value="Genomic_DNA"/>
</dbReference>
<evidence type="ECO:0000259" key="2">
    <source>
        <dbReference type="Pfam" id="PF00248"/>
    </source>
</evidence>
<dbReference type="Gene3D" id="3.20.20.100">
    <property type="entry name" value="NADP-dependent oxidoreductase domain"/>
    <property type="match status" value="1"/>
</dbReference>
<keyword evidence="1" id="KW-0560">Oxidoreductase</keyword>
<dbReference type="CDD" id="cd19077">
    <property type="entry name" value="AKR_AKR8A1-2"/>
    <property type="match status" value="1"/>
</dbReference>
<protein>
    <submittedName>
        <fullName evidence="3">Pyridoxine 4-dehydrogenase</fullName>
    </submittedName>
</protein>
<dbReference type="InterPro" id="IPR050791">
    <property type="entry name" value="Aldo-Keto_reductase"/>
</dbReference>
<keyword evidence="4" id="KW-1185">Reference proteome</keyword>
<comment type="caution">
    <text evidence="3">The sequence shown here is derived from an EMBL/GenBank/DDBJ whole genome shotgun (WGS) entry which is preliminary data.</text>
</comment>
<dbReference type="PANTHER" id="PTHR43625:SF78">
    <property type="entry name" value="PYRIDOXAL REDUCTASE-RELATED"/>
    <property type="match status" value="1"/>
</dbReference>
<name>A0AAV5RN10_STABA</name>
<dbReference type="GO" id="GO:0005737">
    <property type="term" value="C:cytoplasm"/>
    <property type="evidence" value="ECO:0007669"/>
    <property type="project" value="TreeGrafter"/>
</dbReference>
<reference evidence="3 4" key="1">
    <citation type="journal article" date="2023" name="Elife">
        <title>Identification of key yeast species and microbe-microbe interactions impacting larval growth of Drosophila in the wild.</title>
        <authorList>
            <person name="Mure A."/>
            <person name="Sugiura Y."/>
            <person name="Maeda R."/>
            <person name="Honda K."/>
            <person name="Sakurai N."/>
            <person name="Takahashi Y."/>
            <person name="Watada M."/>
            <person name="Katoh T."/>
            <person name="Gotoh A."/>
            <person name="Gotoh Y."/>
            <person name="Taniguchi I."/>
            <person name="Nakamura K."/>
            <person name="Hayashi T."/>
            <person name="Katayama T."/>
            <person name="Uemura T."/>
            <person name="Hattori Y."/>
        </authorList>
    </citation>
    <scope>NUCLEOTIDE SEQUENCE [LARGE SCALE GENOMIC DNA]</scope>
    <source>
        <strain evidence="3 4">SB-73</strain>
    </source>
</reference>
<sequence length="345" mass="38900">MSTFPDVQKVGYGLMSFTWIPSRKFTQEQFNETLKQVIDKSNATVEHPILLNGGEFYGVPERHENISLIGNFFKSYPDYADKVYLSVKGGIGPHWNPDTSVESFESCFAAINKYLQPLYEARTKKPKTLDVFTMSRVGKEPIEEVMQYLGRKRSEGVFSELCLSEVSAATLEKALAVTPISCIEMEFSLFDRYLADTGVFEVTRKHNIPIICYSPLGKGLLTGLKTSDLAKDDFRNHMDRFSDQETVNNNNKLVEEVHKISQKLNMQPSQLALSWITTLSNTEFNGVKYPKLIPIPGSANAARQIENISVVTLDKETLQEIADFLSTFKISGYRYNKAANATLDI</sequence>
<evidence type="ECO:0000313" key="3">
    <source>
        <dbReference type="EMBL" id="GMM52800.1"/>
    </source>
</evidence>